<protein>
    <submittedName>
        <fullName evidence="3">Uncharacterized protein</fullName>
    </submittedName>
</protein>
<dbReference type="Proteomes" id="UP000027920">
    <property type="component" value="Unassembled WGS sequence"/>
</dbReference>
<dbReference type="VEuPathDB" id="FungiDB:A1O9_01328"/>
<evidence type="ECO:0000313" key="3">
    <source>
        <dbReference type="EMBL" id="KEF63351.1"/>
    </source>
</evidence>
<dbReference type="EMBL" id="AMGV01000001">
    <property type="protein sequence ID" value="KEF63351.1"/>
    <property type="molecule type" value="Genomic_DNA"/>
</dbReference>
<keyword evidence="1" id="KW-0175">Coiled coil</keyword>
<gene>
    <name evidence="3" type="ORF">A1O9_01328</name>
</gene>
<comment type="caution">
    <text evidence="3">The sequence shown here is derived from an EMBL/GenBank/DDBJ whole genome shotgun (WGS) entry which is preliminary data.</text>
</comment>
<sequence>MSSTSSVDSSNAYKLSDTSSIKYSGDDVRTAKDWIDRDQSRSGNASLSASPSPSGSITDIDLDLDSFFKRLDKYTAEMEEVEARLKRNRRLSDDSDQINIKRFSFEINQLLGDDRVLLGAPAGSPKTGSSQTTSSLVSGAEGGNNDVAERNNENLEGETGNIEDSFLIIQSNALPHHGQITRLTTGSQLLVSGRMVTSNRASLESGCDLHIPIQNNVREEASDRSIEPIQVKPTNKSEVQLLIERPSFSSLTTADSPGSELRQEATTDRGHDQSLLPEAHYIGQENRSEEIDYSDIEEPYPATPVGWTFPPRTSSKTFPTEEASGKTEESPSQPPRQRMKADNRQSVRHGGFWSAPPLLLLDREPILPVPSLPQSGSTVTISSSPPLTPLSLCSPREDQIRRELESFALHEGAKTLKLKYKKRRPRRLDLVDFDGEAWEVDEERESWPELEKREVAITEPSRSRPRRSKSIMSIFQRRSPIEKVIDLYFDDEPKEKPHRPLSRWTTISRKGSPTTANMPRSPPIPPLRAISPGFEKASIG</sequence>
<evidence type="ECO:0000256" key="2">
    <source>
        <dbReference type="SAM" id="MobiDB-lite"/>
    </source>
</evidence>
<feature type="compositionally biased region" description="Basic and acidic residues" evidence="2">
    <location>
        <begin position="261"/>
        <end position="272"/>
    </location>
</feature>
<feature type="region of interest" description="Disordered" evidence="2">
    <location>
        <begin position="121"/>
        <end position="151"/>
    </location>
</feature>
<dbReference type="OrthoDB" id="4154956at2759"/>
<reference evidence="3 4" key="1">
    <citation type="submission" date="2013-03" db="EMBL/GenBank/DDBJ databases">
        <title>The Genome Sequence of Exophiala aquamarina CBS 119918.</title>
        <authorList>
            <consortium name="The Broad Institute Genomics Platform"/>
            <person name="Cuomo C."/>
            <person name="de Hoog S."/>
            <person name="Gorbushina A."/>
            <person name="Walker B."/>
            <person name="Young S.K."/>
            <person name="Zeng Q."/>
            <person name="Gargeya S."/>
            <person name="Fitzgerald M."/>
            <person name="Haas B."/>
            <person name="Abouelleil A."/>
            <person name="Allen A.W."/>
            <person name="Alvarado L."/>
            <person name="Arachchi H.M."/>
            <person name="Berlin A.M."/>
            <person name="Chapman S.B."/>
            <person name="Gainer-Dewar J."/>
            <person name="Goldberg J."/>
            <person name="Griggs A."/>
            <person name="Gujja S."/>
            <person name="Hansen M."/>
            <person name="Howarth C."/>
            <person name="Imamovic A."/>
            <person name="Ireland A."/>
            <person name="Larimer J."/>
            <person name="McCowan C."/>
            <person name="Murphy C."/>
            <person name="Pearson M."/>
            <person name="Poon T.W."/>
            <person name="Priest M."/>
            <person name="Roberts A."/>
            <person name="Saif S."/>
            <person name="Shea T."/>
            <person name="Sisk P."/>
            <person name="Sykes S."/>
            <person name="Wortman J."/>
            <person name="Nusbaum C."/>
            <person name="Birren B."/>
        </authorList>
    </citation>
    <scope>NUCLEOTIDE SEQUENCE [LARGE SCALE GENOMIC DNA]</scope>
    <source>
        <strain evidence="3 4">CBS 119918</strain>
    </source>
</reference>
<feature type="coiled-coil region" evidence="1">
    <location>
        <begin position="64"/>
        <end position="91"/>
    </location>
</feature>
<dbReference type="HOGENOM" id="CLU_040433_0_0_1"/>
<name>A0A072PU29_9EURO</name>
<feature type="compositionally biased region" description="Polar residues" evidence="2">
    <location>
        <begin position="247"/>
        <end position="256"/>
    </location>
</feature>
<organism evidence="3 4">
    <name type="scientific">Exophiala aquamarina CBS 119918</name>
    <dbReference type="NCBI Taxonomy" id="1182545"/>
    <lineage>
        <taxon>Eukaryota</taxon>
        <taxon>Fungi</taxon>
        <taxon>Dikarya</taxon>
        <taxon>Ascomycota</taxon>
        <taxon>Pezizomycotina</taxon>
        <taxon>Eurotiomycetes</taxon>
        <taxon>Chaetothyriomycetidae</taxon>
        <taxon>Chaetothyriales</taxon>
        <taxon>Herpotrichiellaceae</taxon>
        <taxon>Exophiala</taxon>
    </lineage>
</organism>
<accession>A0A072PU29</accession>
<feature type="region of interest" description="Disordered" evidence="2">
    <location>
        <begin position="374"/>
        <end position="393"/>
    </location>
</feature>
<feature type="region of interest" description="Disordered" evidence="2">
    <location>
        <begin position="34"/>
        <end position="55"/>
    </location>
</feature>
<feature type="compositionally biased region" description="Polar residues" evidence="2">
    <location>
        <begin position="503"/>
        <end position="518"/>
    </location>
</feature>
<evidence type="ECO:0000313" key="4">
    <source>
        <dbReference type="Proteomes" id="UP000027920"/>
    </source>
</evidence>
<dbReference type="AlphaFoldDB" id="A0A072PU29"/>
<evidence type="ECO:0000256" key="1">
    <source>
        <dbReference type="SAM" id="Coils"/>
    </source>
</evidence>
<dbReference type="GeneID" id="25276275"/>
<feature type="compositionally biased region" description="Polar residues" evidence="2">
    <location>
        <begin position="126"/>
        <end position="137"/>
    </location>
</feature>
<feature type="region of interest" description="Disordered" evidence="2">
    <location>
        <begin position="246"/>
        <end position="286"/>
    </location>
</feature>
<keyword evidence="4" id="KW-1185">Reference proteome</keyword>
<proteinExistence type="predicted"/>
<feature type="region of interest" description="Disordered" evidence="2">
    <location>
        <begin position="495"/>
        <end position="540"/>
    </location>
</feature>
<feature type="region of interest" description="Disordered" evidence="2">
    <location>
        <begin position="298"/>
        <end position="350"/>
    </location>
</feature>
<feature type="compositionally biased region" description="Low complexity" evidence="2">
    <location>
        <begin position="41"/>
        <end position="55"/>
    </location>
</feature>
<feature type="compositionally biased region" description="Low complexity" evidence="2">
    <location>
        <begin position="377"/>
        <end position="393"/>
    </location>
</feature>
<dbReference type="RefSeq" id="XP_013265941.1">
    <property type="nucleotide sequence ID" value="XM_013410487.1"/>
</dbReference>